<protein>
    <submittedName>
        <fullName evidence="2">LAFE_0H11540g1_1</fullName>
    </submittedName>
</protein>
<dbReference type="OrthoDB" id="4069967at2759"/>
<evidence type="ECO:0000256" key="1">
    <source>
        <dbReference type="SAM" id="MobiDB-lite"/>
    </source>
</evidence>
<keyword evidence="3" id="KW-1185">Reference proteome</keyword>
<accession>A0A1G4MKJ3</accession>
<dbReference type="EMBL" id="LT598491">
    <property type="protein sequence ID" value="SCW04347.1"/>
    <property type="molecule type" value="Genomic_DNA"/>
</dbReference>
<name>A0A1G4MKJ3_LACFM</name>
<evidence type="ECO:0000313" key="3">
    <source>
        <dbReference type="Proteomes" id="UP000190831"/>
    </source>
</evidence>
<feature type="region of interest" description="Disordered" evidence="1">
    <location>
        <begin position="95"/>
        <end position="118"/>
    </location>
</feature>
<reference evidence="2 3" key="1">
    <citation type="submission" date="2016-03" db="EMBL/GenBank/DDBJ databases">
        <authorList>
            <person name="Devillers H."/>
        </authorList>
    </citation>
    <scope>NUCLEOTIDE SEQUENCE [LARGE SCALE GENOMIC DNA]</scope>
    <source>
        <strain evidence="2">CBS 6772</strain>
    </source>
</reference>
<dbReference type="Proteomes" id="UP000190831">
    <property type="component" value="Chromosome H"/>
</dbReference>
<dbReference type="AlphaFoldDB" id="A0A1G4MKJ3"/>
<evidence type="ECO:0000313" key="2">
    <source>
        <dbReference type="EMBL" id="SCW04347.1"/>
    </source>
</evidence>
<dbReference type="Pfam" id="PF16588">
    <property type="entry name" value="zf-C2H2_10"/>
    <property type="match status" value="1"/>
</dbReference>
<dbReference type="Gene3D" id="4.10.60.10">
    <property type="entry name" value="Zinc finger, CCHC-type"/>
    <property type="match status" value="1"/>
</dbReference>
<organism evidence="2 3">
    <name type="scientific">Lachancea fermentati</name>
    <name type="common">Zygosaccharomyces fermentati</name>
    <dbReference type="NCBI Taxonomy" id="4955"/>
    <lineage>
        <taxon>Eukaryota</taxon>
        <taxon>Fungi</taxon>
        <taxon>Dikarya</taxon>
        <taxon>Ascomycota</taxon>
        <taxon>Saccharomycotina</taxon>
        <taxon>Saccharomycetes</taxon>
        <taxon>Saccharomycetales</taxon>
        <taxon>Saccharomycetaceae</taxon>
        <taxon>Lachancea</taxon>
    </lineage>
</organism>
<gene>
    <name evidence="2" type="ORF">LAFE_0H11540G</name>
</gene>
<proteinExistence type="predicted"/>
<dbReference type="OMA" id="HTRANCQ"/>
<feature type="compositionally biased region" description="Basic residues" evidence="1">
    <location>
        <begin position="108"/>
        <end position="117"/>
    </location>
</feature>
<sequence>MQDITRVSEAMDTLAKKILERRQQVRSPKEQEYERKVEHLEQVLDAVLRLQNRPDNAQYELDRKELDSTLENGLQMLERDGRKYLLVPLTECPEKVDEGNIDSDTQNKKSRKKKKNKIPCSFCHQTGHTRAHCQKRLLTDISSLKR</sequence>